<dbReference type="EMBL" id="CAJJDN010000046">
    <property type="protein sequence ID" value="CAD8084130.1"/>
    <property type="molecule type" value="Genomic_DNA"/>
</dbReference>
<accession>A0A8S1MVC7</accession>
<evidence type="ECO:0000313" key="3">
    <source>
        <dbReference type="Proteomes" id="UP000692954"/>
    </source>
</evidence>
<feature type="transmembrane region" description="Helical" evidence="1">
    <location>
        <begin position="117"/>
        <end position="143"/>
    </location>
</feature>
<feature type="transmembrane region" description="Helical" evidence="1">
    <location>
        <begin position="85"/>
        <end position="105"/>
    </location>
</feature>
<keyword evidence="1" id="KW-1133">Transmembrane helix</keyword>
<dbReference type="AlphaFoldDB" id="A0A8S1MVC7"/>
<comment type="caution">
    <text evidence="2">The sequence shown here is derived from an EMBL/GenBank/DDBJ whole genome shotgun (WGS) entry which is preliminary data.</text>
</comment>
<evidence type="ECO:0000256" key="1">
    <source>
        <dbReference type="SAM" id="Phobius"/>
    </source>
</evidence>
<reference evidence="2" key="1">
    <citation type="submission" date="2021-01" db="EMBL/GenBank/DDBJ databases">
        <authorList>
            <consortium name="Genoscope - CEA"/>
            <person name="William W."/>
        </authorList>
    </citation>
    <scope>NUCLEOTIDE SEQUENCE</scope>
</reference>
<evidence type="ECO:0000313" key="2">
    <source>
        <dbReference type="EMBL" id="CAD8084130.1"/>
    </source>
</evidence>
<dbReference type="Proteomes" id="UP000692954">
    <property type="component" value="Unassembled WGS sequence"/>
</dbReference>
<gene>
    <name evidence="2" type="ORF">PSON_ATCC_30995.1.T0460093</name>
</gene>
<dbReference type="OrthoDB" id="292302at2759"/>
<sequence length="222" mass="25641">MEEPLIQNEEIESNIPNEKVMTRLIKGEFRFERRQYIFLNVNTVNLVLTIYNLIGPINIEAQKSLIFYEDTRVPLNDQDFTLMNLLNALIVVHLLRIFTCLLGFFSVSQKSGQIMTYFMIMSTVCVLCRGIISLLIVLNYTAIKDTCNLIFGGGTDDIGTLMAMQFLVVLVLFVIAEILLALISLIQCSKTKEEYRIWIKHKEKMMKNYELCYEVAICQLDE</sequence>
<feature type="transmembrane region" description="Helical" evidence="1">
    <location>
        <begin position="36"/>
        <end position="54"/>
    </location>
</feature>
<organism evidence="2 3">
    <name type="scientific">Paramecium sonneborni</name>
    <dbReference type="NCBI Taxonomy" id="65129"/>
    <lineage>
        <taxon>Eukaryota</taxon>
        <taxon>Sar</taxon>
        <taxon>Alveolata</taxon>
        <taxon>Ciliophora</taxon>
        <taxon>Intramacronucleata</taxon>
        <taxon>Oligohymenophorea</taxon>
        <taxon>Peniculida</taxon>
        <taxon>Parameciidae</taxon>
        <taxon>Paramecium</taxon>
    </lineage>
</organism>
<proteinExistence type="predicted"/>
<name>A0A8S1MVC7_9CILI</name>
<feature type="transmembrane region" description="Helical" evidence="1">
    <location>
        <begin position="163"/>
        <end position="186"/>
    </location>
</feature>
<keyword evidence="3" id="KW-1185">Reference proteome</keyword>
<keyword evidence="1" id="KW-0472">Membrane</keyword>
<protein>
    <submittedName>
        <fullName evidence="2">Uncharacterized protein</fullName>
    </submittedName>
</protein>
<keyword evidence="1" id="KW-0812">Transmembrane</keyword>